<accession>C8PEB2</accession>
<keyword evidence="1" id="KW-0378">Hydrolase</keyword>
<organism evidence="2 3">
    <name type="scientific">Campylobacter gracilis RM3268</name>
    <dbReference type="NCBI Taxonomy" id="553220"/>
    <lineage>
        <taxon>Bacteria</taxon>
        <taxon>Pseudomonadati</taxon>
        <taxon>Campylobacterota</taxon>
        <taxon>Epsilonproteobacteria</taxon>
        <taxon>Campylobacterales</taxon>
        <taxon>Campylobacteraceae</taxon>
        <taxon>Campylobacter</taxon>
    </lineage>
</organism>
<keyword evidence="3" id="KW-1185">Reference proteome</keyword>
<dbReference type="PANTHER" id="PTHR31377">
    <property type="entry name" value="AGMATINE DEIMINASE-RELATED"/>
    <property type="match status" value="1"/>
</dbReference>
<evidence type="ECO:0000313" key="2">
    <source>
        <dbReference type="EMBL" id="EEV18985.1"/>
    </source>
</evidence>
<dbReference type="GO" id="GO:0047632">
    <property type="term" value="F:agmatine deiminase activity"/>
    <property type="evidence" value="ECO:0007669"/>
    <property type="project" value="TreeGrafter"/>
</dbReference>
<dbReference type="GO" id="GO:0009446">
    <property type="term" value="P:putrescine biosynthetic process"/>
    <property type="evidence" value="ECO:0007669"/>
    <property type="project" value="InterPro"/>
</dbReference>
<proteinExistence type="predicted"/>
<evidence type="ECO:0000256" key="1">
    <source>
        <dbReference type="ARBA" id="ARBA00022801"/>
    </source>
</evidence>
<dbReference type="RefSeq" id="WP_005869287.1">
    <property type="nucleotide sequence ID" value="NZ_ACYG01000005.1"/>
</dbReference>
<protein>
    <recommendedName>
        <fullName evidence="4">Agmatine deiminase</fullName>
    </recommendedName>
</protein>
<dbReference type="STRING" id="824.CGRAC_1395"/>
<comment type="caution">
    <text evidence="2">The sequence shown here is derived from an EMBL/GenBank/DDBJ whole genome shotgun (WGS) entry which is preliminary data.</text>
</comment>
<sequence length="330" mass="36234">MRAFAEWEEQEALLVSLPHADTDWAPYLGEIRAAYRDFIAAAARFEPVVAIAPNREDFEQICGGLANASFAKIDTDDTWIRDYGAIDVEEGGKITGLNFRFNAWGGKFASAKDDALNSKLYAANARPLRDVDLILEGGSVDFDGAGTMLTTSACLLNENRNSLSKAELDARLREIFGLKNIIWLGRGFIKGDDTDSHVDTLARFLSPHVVAISSCDDPSDLHYAELGAMKDEISSLGYDVIELPIPRAIFYQGRRLPATYANSVFLNGALIVPTYADPADPHDPNRAADELALSRLRAACADREVVGVNARVFIRQNGSLHCSCMNKFRL</sequence>
<dbReference type="Pfam" id="PF04371">
    <property type="entry name" value="PAD_porph"/>
    <property type="match status" value="1"/>
</dbReference>
<evidence type="ECO:0000313" key="3">
    <source>
        <dbReference type="Proteomes" id="UP000005709"/>
    </source>
</evidence>
<dbReference type="PANTHER" id="PTHR31377:SF0">
    <property type="entry name" value="AGMATINE DEIMINASE-RELATED"/>
    <property type="match status" value="1"/>
</dbReference>
<dbReference type="InterPro" id="IPR007466">
    <property type="entry name" value="Peptidyl-Arg-deiminase_porph"/>
</dbReference>
<dbReference type="GO" id="GO:0004668">
    <property type="term" value="F:protein-arginine deiminase activity"/>
    <property type="evidence" value="ECO:0007669"/>
    <property type="project" value="InterPro"/>
</dbReference>
<dbReference type="Proteomes" id="UP000005709">
    <property type="component" value="Unassembled WGS sequence"/>
</dbReference>
<gene>
    <name evidence="2" type="ORF">CAMGR0001_2465</name>
</gene>
<dbReference type="OrthoDB" id="9808013at2"/>
<dbReference type="SUPFAM" id="SSF55909">
    <property type="entry name" value="Pentein"/>
    <property type="match status" value="1"/>
</dbReference>
<dbReference type="EMBL" id="ACYG01000005">
    <property type="protein sequence ID" value="EEV18985.1"/>
    <property type="molecule type" value="Genomic_DNA"/>
</dbReference>
<reference evidence="2 3" key="1">
    <citation type="submission" date="2009-07" db="EMBL/GenBank/DDBJ databases">
        <authorList>
            <person name="Madupu R."/>
            <person name="Sebastian Y."/>
            <person name="Durkin A.S."/>
            <person name="Torralba M."/>
            <person name="Methe B."/>
            <person name="Sutton G.G."/>
            <person name="Strausberg R.L."/>
            <person name="Nelson K.E."/>
        </authorList>
    </citation>
    <scope>NUCLEOTIDE SEQUENCE [LARGE SCALE GENOMIC DNA]</scope>
    <source>
        <strain evidence="2 3">RM3268</strain>
    </source>
</reference>
<evidence type="ECO:0008006" key="4">
    <source>
        <dbReference type="Google" id="ProtNLM"/>
    </source>
</evidence>
<name>C8PEB2_9BACT</name>
<dbReference type="eggNOG" id="COG2957">
    <property type="taxonomic scope" value="Bacteria"/>
</dbReference>
<dbReference type="Gene3D" id="3.75.10.10">
    <property type="entry name" value="L-arginine/glycine Amidinotransferase, Chain A"/>
    <property type="match status" value="1"/>
</dbReference>
<dbReference type="AlphaFoldDB" id="C8PEB2"/>